<evidence type="ECO:0000313" key="1">
    <source>
        <dbReference type="EMBL" id="CBI36795.3"/>
    </source>
</evidence>
<reference evidence="2" key="1">
    <citation type="journal article" date="2007" name="Nature">
        <title>The grapevine genome sequence suggests ancestral hexaploidization in major angiosperm phyla.</title>
        <authorList>
            <consortium name="The French-Italian Public Consortium for Grapevine Genome Characterization."/>
            <person name="Jaillon O."/>
            <person name="Aury J.-M."/>
            <person name="Noel B."/>
            <person name="Policriti A."/>
            <person name="Clepet C."/>
            <person name="Casagrande A."/>
            <person name="Choisne N."/>
            <person name="Aubourg S."/>
            <person name="Vitulo N."/>
            <person name="Jubin C."/>
            <person name="Vezzi A."/>
            <person name="Legeai F."/>
            <person name="Hugueney P."/>
            <person name="Dasilva C."/>
            <person name="Horner D."/>
            <person name="Mica E."/>
            <person name="Jublot D."/>
            <person name="Poulain J."/>
            <person name="Bruyere C."/>
            <person name="Billault A."/>
            <person name="Segurens B."/>
            <person name="Gouyvenoux M."/>
            <person name="Ugarte E."/>
            <person name="Cattonaro F."/>
            <person name="Anthouard V."/>
            <person name="Vico V."/>
            <person name="Del Fabbro C."/>
            <person name="Alaux M."/>
            <person name="Di Gaspero G."/>
            <person name="Dumas V."/>
            <person name="Felice N."/>
            <person name="Paillard S."/>
            <person name="Juman I."/>
            <person name="Moroldo M."/>
            <person name="Scalabrin S."/>
            <person name="Canaguier A."/>
            <person name="Le Clainche I."/>
            <person name="Malacrida G."/>
            <person name="Durand E."/>
            <person name="Pesole G."/>
            <person name="Laucou V."/>
            <person name="Chatelet P."/>
            <person name="Merdinoglu D."/>
            <person name="Delledonne M."/>
            <person name="Pezzotti M."/>
            <person name="Lecharny A."/>
            <person name="Scarpelli C."/>
            <person name="Artiguenave F."/>
            <person name="Pe M.E."/>
            <person name="Valle G."/>
            <person name="Morgante M."/>
            <person name="Caboche M."/>
            <person name="Adam-Blondon A.-F."/>
            <person name="Weissenbach J."/>
            <person name="Quetier F."/>
            <person name="Wincker P."/>
        </authorList>
    </citation>
    <scope>NUCLEOTIDE SEQUENCE [LARGE SCALE GENOMIC DNA]</scope>
    <source>
        <strain evidence="2">cv. Pinot noir / PN40024</strain>
    </source>
</reference>
<name>D7U229_VITVI</name>
<gene>
    <name evidence="1" type="ordered locus">VIT_14s0128g00730</name>
</gene>
<dbReference type="HOGENOM" id="CLU_3243219_0_0_1"/>
<dbReference type="PaxDb" id="29760-VIT_14s0128g00730.t01"/>
<dbReference type="EMBL" id="FN596501">
    <property type="protein sequence ID" value="CBI36795.3"/>
    <property type="molecule type" value="Genomic_DNA"/>
</dbReference>
<protein>
    <submittedName>
        <fullName evidence="1">Uncharacterized protein</fullName>
    </submittedName>
</protein>
<sequence length="43" mass="4867">MENDLLTPTFKIKRPQAKAYFSAAISNMYAEISTSDTNPQKML</sequence>
<organism evidence="1 2">
    <name type="scientific">Vitis vinifera</name>
    <name type="common">Grape</name>
    <dbReference type="NCBI Taxonomy" id="29760"/>
    <lineage>
        <taxon>Eukaryota</taxon>
        <taxon>Viridiplantae</taxon>
        <taxon>Streptophyta</taxon>
        <taxon>Embryophyta</taxon>
        <taxon>Tracheophyta</taxon>
        <taxon>Spermatophyta</taxon>
        <taxon>Magnoliopsida</taxon>
        <taxon>eudicotyledons</taxon>
        <taxon>Gunneridae</taxon>
        <taxon>Pentapetalae</taxon>
        <taxon>rosids</taxon>
        <taxon>Vitales</taxon>
        <taxon>Vitaceae</taxon>
        <taxon>Viteae</taxon>
        <taxon>Vitis</taxon>
    </lineage>
</organism>
<dbReference type="ExpressionAtlas" id="D7U229">
    <property type="expression patterns" value="baseline and differential"/>
</dbReference>
<accession>D7U229</accession>
<dbReference type="Proteomes" id="UP000009183">
    <property type="component" value="Chromosome 14"/>
</dbReference>
<dbReference type="eggNOG" id="KOG1256">
    <property type="taxonomic scope" value="Eukaryota"/>
</dbReference>
<dbReference type="AlphaFoldDB" id="D7U229"/>
<dbReference type="InParanoid" id="D7U229"/>
<keyword evidence="2" id="KW-1185">Reference proteome</keyword>
<dbReference type="STRING" id="29760.D7U229"/>
<evidence type="ECO:0000313" key="2">
    <source>
        <dbReference type="Proteomes" id="UP000009183"/>
    </source>
</evidence>
<proteinExistence type="predicted"/>